<dbReference type="EMBL" id="JABBGA010000005">
    <property type="protein sequence ID" value="NML25905.1"/>
    <property type="molecule type" value="Genomic_DNA"/>
</dbReference>
<evidence type="ECO:0000313" key="2">
    <source>
        <dbReference type="Proteomes" id="UP000580043"/>
    </source>
</evidence>
<dbReference type="RefSeq" id="WP_169145443.1">
    <property type="nucleotide sequence ID" value="NZ_JABBGA010000005.1"/>
</dbReference>
<evidence type="ECO:0008006" key="3">
    <source>
        <dbReference type="Google" id="ProtNLM"/>
    </source>
</evidence>
<name>A0A848G4L1_9RHOO</name>
<organism evidence="1 2">
    <name type="scientific">Zoogloea dura</name>
    <dbReference type="NCBI Taxonomy" id="2728840"/>
    <lineage>
        <taxon>Bacteria</taxon>
        <taxon>Pseudomonadati</taxon>
        <taxon>Pseudomonadota</taxon>
        <taxon>Betaproteobacteria</taxon>
        <taxon>Rhodocyclales</taxon>
        <taxon>Zoogloeaceae</taxon>
        <taxon>Zoogloea</taxon>
    </lineage>
</organism>
<dbReference type="Proteomes" id="UP000580043">
    <property type="component" value="Unassembled WGS sequence"/>
</dbReference>
<dbReference type="AlphaFoldDB" id="A0A848G4L1"/>
<accession>A0A848G4L1</accession>
<keyword evidence="2" id="KW-1185">Reference proteome</keyword>
<protein>
    <recommendedName>
        <fullName evidence="3">Nucleotidyltransferase</fullName>
    </recommendedName>
</protein>
<reference evidence="1 2" key="1">
    <citation type="submission" date="2020-04" db="EMBL/GenBank/DDBJ databases">
        <title>Zoogloea sp. G-4-1-14 isolated from soil.</title>
        <authorList>
            <person name="Dahal R.H."/>
        </authorList>
    </citation>
    <scope>NUCLEOTIDE SEQUENCE [LARGE SCALE GENOMIC DNA]</scope>
    <source>
        <strain evidence="1 2">G-4-1-14</strain>
    </source>
</reference>
<comment type="caution">
    <text evidence="1">The sequence shown here is derived from an EMBL/GenBank/DDBJ whole genome shotgun (WGS) entry which is preliminary data.</text>
</comment>
<gene>
    <name evidence="1" type="ORF">HHL15_09145</name>
</gene>
<evidence type="ECO:0000313" key="1">
    <source>
        <dbReference type="EMBL" id="NML25905.1"/>
    </source>
</evidence>
<sequence length="210" mass="23655">MPRPAVPHRSNLRREIAALAARMIAEDGVTDYGFAKRKAARQLGAVNADELPNNAEIEAEVRTYLAVFQDEEHLERQLALRLAAVEVMRELEPFRPYLTGAVLEGTAGRYSEVEIDLFPESAKEVEIFFLNNDVVYEHREPRRNQPDGPEAILVFDWGDIPIRLRIYSPDVERLSRRGSHGARQMERARLSVVEALVNDSTPAIAAGIQP</sequence>
<proteinExistence type="predicted"/>